<dbReference type="AlphaFoldDB" id="A0A1B7MRS4"/>
<evidence type="ECO:0000313" key="1">
    <source>
        <dbReference type="EMBL" id="OAX35293.1"/>
    </source>
</evidence>
<evidence type="ECO:0000313" key="2">
    <source>
        <dbReference type="Proteomes" id="UP000092154"/>
    </source>
</evidence>
<keyword evidence="2" id="KW-1185">Reference proteome</keyword>
<name>A0A1B7MRS4_9AGAM</name>
<dbReference type="Proteomes" id="UP000092154">
    <property type="component" value="Unassembled WGS sequence"/>
</dbReference>
<sequence>MRVIILAFQACRISVQSTPRIFNDSLKRMSSSARPGLSARQRTLEISTSRGKRKVTRIELSMKNSKTHNMAETVTCAQWRMAEDAIEEDTSMFEVQDFGLITLRRTLEIVKASHRGSGTRCRIYSNRTKGVVQEN</sequence>
<dbReference type="InParanoid" id="A0A1B7MRS4"/>
<protein>
    <submittedName>
        <fullName evidence="1">Uncharacterized protein</fullName>
    </submittedName>
</protein>
<proteinExistence type="predicted"/>
<reference evidence="1 2" key="1">
    <citation type="submission" date="2016-06" db="EMBL/GenBank/DDBJ databases">
        <title>Comparative genomics of the ectomycorrhizal sister species Rhizopogon vinicolor and Rhizopogon vesiculosus (Basidiomycota: Boletales) reveals a divergence of the mating type B locus.</title>
        <authorList>
            <consortium name="DOE Joint Genome Institute"/>
            <person name="Mujic A.B."/>
            <person name="Kuo A."/>
            <person name="Tritt A."/>
            <person name="Lipzen A."/>
            <person name="Chen C."/>
            <person name="Johnson J."/>
            <person name="Sharma A."/>
            <person name="Barry K."/>
            <person name="Grigoriev I.V."/>
            <person name="Spatafora J.W."/>
        </authorList>
    </citation>
    <scope>NUCLEOTIDE SEQUENCE [LARGE SCALE GENOMIC DNA]</scope>
    <source>
        <strain evidence="1 2">AM-OR11-026</strain>
    </source>
</reference>
<dbReference type="EMBL" id="KV448513">
    <property type="protein sequence ID" value="OAX35293.1"/>
    <property type="molecule type" value="Genomic_DNA"/>
</dbReference>
<accession>A0A1B7MRS4</accession>
<gene>
    <name evidence="1" type="ORF">K503DRAFT_773640</name>
</gene>
<organism evidence="1 2">
    <name type="scientific">Rhizopogon vinicolor AM-OR11-026</name>
    <dbReference type="NCBI Taxonomy" id="1314800"/>
    <lineage>
        <taxon>Eukaryota</taxon>
        <taxon>Fungi</taxon>
        <taxon>Dikarya</taxon>
        <taxon>Basidiomycota</taxon>
        <taxon>Agaricomycotina</taxon>
        <taxon>Agaricomycetes</taxon>
        <taxon>Agaricomycetidae</taxon>
        <taxon>Boletales</taxon>
        <taxon>Suillineae</taxon>
        <taxon>Rhizopogonaceae</taxon>
        <taxon>Rhizopogon</taxon>
    </lineage>
</organism>